<gene>
    <name evidence="7" type="ORF">VA596_14515</name>
</gene>
<accession>A0ABU5R3G6</accession>
<reference evidence="7 8" key="1">
    <citation type="submission" date="2023-12" db="EMBL/GenBank/DDBJ databases">
        <title>Amycolatopsis sp. V23-08.</title>
        <authorList>
            <person name="Somphong A."/>
        </authorList>
    </citation>
    <scope>NUCLEOTIDE SEQUENCE [LARGE SCALE GENOMIC DNA]</scope>
    <source>
        <strain evidence="7 8">V23-08</strain>
    </source>
</reference>
<evidence type="ECO:0000256" key="4">
    <source>
        <dbReference type="ARBA" id="ARBA00022827"/>
    </source>
</evidence>
<dbReference type="Proteomes" id="UP001304298">
    <property type="component" value="Unassembled WGS sequence"/>
</dbReference>
<dbReference type="EMBL" id="JAYFSI010000002">
    <property type="protein sequence ID" value="MEA5360758.1"/>
    <property type="molecule type" value="Genomic_DNA"/>
</dbReference>
<dbReference type="RefSeq" id="WP_323327179.1">
    <property type="nucleotide sequence ID" value="NZ_JAYFSI010000002.1"/>
</dbReference>
<protein>
    <submittedName>
        <fullName evidence="7">FAD-binding oxidoreductase</fullName>
    </submittedName>
</protein>
<evidence type="ECO:0000313" key="8">
    <source>
        <dbReference type="Proteomes" id="UP001304298"/>
    </source>
</evidence>
<keyword evidence="3" id="KW-0285">Flavoprotein</keyword>
<dbReference type="Gene3D" id="3.40.462.20">
    <property type="match status" value="1"/>
</dbReference>
<dbReference type="PROSITE" id="PS00862">
    <property type="entry name" value="OX2_COVAL_FAD"/>
    <property type="match status" value="1"/>
</dbReference>
<evidence type="ECO:0000256" key="3">
    <source>
        <dbReference type="ARBA" id="ARBA00022630"/>
    </source>
</evidence>
<organism evidence="7 8">
    <name type="scientific">Amycolatopsis heterodermiae</name>
    <dbReference type="NCBI Taxonomy" id="3110235"/>
    <lineage>
        <taxon>Bacteria</taxon>
        <taxon>Bacillati</taxon>
        <taxon>Actinomycetota</taxon>
        <taxon>Actinomycetes</taxon>
        <taxon>Pseudonocardiales</taxon>
        <taxon>Pseudonocardiaceae</taxon>
        <taxon>Amycolatopsis</taxon>
    </lineage>
</organism>
<dbReference type="InterPro" id="IPR036318">
    <property type="entry name" value="FAD-bd_PCMH-like_sf"/>
</dbReference>
<evidence type="ECO:0000313" key="7">
    <source>
        <dbReference type="EMBL" id="MEA5360758.1"/>
    </source>
</evidence>
<keyword evidence="5" id="KW-0560">Oxidoreductase</keyword>
<evidence type="ECO:0000259" key="6">
    <source>
        <dbReference type="PROSITE" id="PS51387"/>
    </source>
</evidence>
<dbReference type="Gene3D" id="3.30.43.10">
    <property type="entry name" value="Uridine Diphospho-n-acetylenolpyruvylglucosamine Reductase, domain 2"/>
    <property type="match status" value="1"/>
</dbReference>
<dbReference type="Pfam" id="PF08031">
    <property type="entry name" value="BBE"/>
    <property type="match status" value="1"/>
</dbReference>
<dbReference type="Pfam" id="PF01565">
    <property type="entry name" value="FAD_binding_4"/>
    <property type="match status" value="1"/>
</dbReference>
<dbReference type="PROSITE" id="PS51387">
    <property type="entry name" value="FAD_PCMH"/>
    <property type="match status" value="1"/>
</dbReference>
<keyword evidence="4" id="KW-0274">FAD</keyword>
<dbReference type="InterPro" id="IPR006093">
    <property type="entry name" value="Oxy_OxRdtase_FAD_BS"/>
</dbReference>
<keyword evidence="8" id="KW-1185">Reference proteome</keyword>
<dbReference type="SUPFAM" id="SSF56176">
    <property type="entry name" value="FAD-binding/transporter-associated domain-like"/>
    <property type="match status" value="1"/>
</dbReference>
<proteinExistence type="inferred from homology"/>
<dbReference type="InterPro" id="IPR016166">
    <property type="entry name" value="FAD-bd_PCMH"/>
</dbReference>
<feature type="domain" description="FAD-binding PCMH-type" evidence="6">
    <location>
        <begin position="36"/>
        <end position="206"/>
    </location>
</feature>
<dbReference type="InterPro" id="IPR016167">
    <property type="entry name" value="FAD-bd_PCMH_sub1"/>
</dbReference>
<evidence type="ECO:0000256" key="5">
    <source>
        <dbReference type="ARBA" id="ARBA00023002"/>
    </source>
</evidence>
<dbReference type="InterPro" id="IPR012951">
    <property type="entry name" value="BBE"/>
</dbReference>
<dbReference type="InterPro" id="IPR016169">
    <property type="entry name" value="FAD-bd_PCMH_sub2"/>
</dbReference>
<dbReference type="PANTHER" id="PTHR42973">
    <property type="entry name" value="BINDING OXIDOREDUCTASE, PUTATIVE (AFU_ORTHOLOGUE AFUA_1G17690)-RELATED"/>
    <property type="match status" value="1"/>
</dbReference>
<name>A0ABU5R3G6_9PSEU</name>
<evidence type="ECO:0000256" key="1">
    <source>
        <dbReference type="ARBA" id="ARBA00001974"/>
    </source>
</evidence>
<comment type="cofactor">
    <cofactor evidence="1">
        <name>FAD</name>
        <dbReference type="ChEBI" id="CHEBI:57692"/>
    </cofactor>
</comment>
<sequence>MTATEADWRHLAGAVTGPVFAPGQPGPGTPFNRRFAGTVPAGGVAVTGVEDVRRTLAWARDTGTGVSIRGGGHSFAGYSTGTGLVLDVGALNAVTADGETGLVTAAGGALMSDVYTALQPHEMAFALGNGDSVGIAGLTLGGGNGATSRKFGLTADALVATTLVTADGEVVRCDARENADLFWACRGGGGGNFGVTTSLTFRARPVRDCSTYLLLWHVADAPKVFSVLQETVRTAPDEFAARIGVATTGDGTVVSAIGQHLGPAAELREILDPVLAVARPFRCDVDDRTFWEAKDFLRHETAAGAFATRTAFTREALPDDAVATLLSWLERWPGSGNPDGGGAALFSWGGEVNRVPAADTAFPHRDARFLLSMDTSWDEHDEPGVVRANLGWLTGLQEALAPYTSGGAYLNFTDPDRADWRTAYYGANYPRLLEIKRRLDPDGLFAFEQGIGRDDR</sequence>
<comment type="similarity">
    <text evidence="2">Belongs to the oxygen-dependent FAD-linked oxidoreductase family.</text>
</comment>
<dbReference type="Gene3D" id="3.30.465.10">
    <property type="match status" value="1"/>
</dbReference>
<dbReference type="InterPro" id="IPR050416">
    <property type="entry name" value="FAD-linked_Oxidoreductase"/>
</dbReference>
<evidence type="ECO:0000256" key="2">
    <source>
        <dbReference type="ARBA" id="ARBA00005466"/>
    </source>
</evidence>
<dbReference type="InterPro" id="IPR006094">
    <property type="entry name" value="Oxid_FAD_bind_N"/>
</dbReference>
<comment type="caution">
    <text evidence="7">The sequence shown here is derived from an EMBL/GenBank/DDBJ whole genome shotgun (WGS) entry which is preliminary data.</text>
</comment>
<dbReference type="PANTHER" id="PTHR42973:SF39">
    <property type="entry name" value="FAD-BINDING PCMH-TYPE DOMAIN-CONTAINING PROTEIN"/>
    <property type="match status" value="1"/>
</dbReference>